<dbReference type="AlphaFoldDB" id="A0A164UAS8"/>
<gene>
    <name evidence="3" type="ORF">SISNIDRAFT_486001</name>
</gene>
<evidence type="ECO:0000313" key="4">
    <source>
        <dbReference type="Proteomes" id="UP000076722"/>
    </source>
</evidence>
<feature type="region of interest" description="Disordered" evidence="2">
    <location>
        <begin position="1"/>
        <end position="51"/>
    </location>
</feature>
<name>A0A164UAS8_9AGAM</name>
<keyword evidence="1" id="KW-0175">Coiled coil</keyword>
<sequence>MSTSTEFLYQHSNGSEQTVRRHQRPPSPPRSHQSPGIEAQTKRLKRTNVPEETIRITFSESLENSAMDPLVYSSDDEELSVGNPRGNWGNKLVKGAQWVRRGKIVAWSPGRDDAEMEDLVRSRVKKMLPRPDRSPSPPLLPHLRSPSPPLVAMHPSLSPQNRSYTSFIMDQSVQHSFRSPLLEDLEKATESLIEGEAALRRSLGRLWQLLSEPEPSQAETTSMQVDGESTPPIQDEQAMMDQTLEFTEPVSKFIVPPANEILEQAERLQNLQKQNEVIEKNLNTLRDLQDDSREYVERLEEIRESLGGIQCQRTALWNVLREKALAEMQDTSAVVVE</sequence>
<protein>
    <recommendedName>
        <fullName evidence="5">Transcriptional regulatory protein RXT2 N-terminal domain-containing protein</fullName>
    </recommendedName>
</protein>
<organism evidence="3 4">
    <name type="scientific">Sistotremastrum niveocremeum HHB9708</name>
    <dbReference type="NCBI Taxonomy" id="1314777"/>
    <lineage>
        <taxon>Eukaryota</taxon>
        <taxon>Fungi</taxon>
        <taxon>Dikarya</taxon>
        <taxon>Basidiomycota</taxon>
        <taxon>Agaricomycotina</taxon>
        <taxon>Agaricomycetes</taxon>
        <taxon>Sistotremastrales</taxon>
        <taxon>Sistotremastraceae</taxon>
        <taxon>Sertulicium</taxon>
        <taxon>Sertulicium niveocremeum</taxon>
    </lineage>
</organism>
<dbReference type="Proteomes" id="UP000076722">
    <property type="component" value="Unassembled WGS sequence"/>
</dbReference>
<dbReference type="EMBL" id="KV419408">
    <property type="protein sequence ID" value="KZS93065.1"/>
    <property type="molecule type" value="Genomic_DNA"/>
</dbReference>
<dbReference type="OrthoDB" id="3353673at2759"/>
<feature type="coiled-coil region" evidence="1">
    <location>
        <begin position="261"/>
        <end position="305"/>
    </location>
</feature>
<reference evidence="3 4" key="1">
    <citation type="journal article" date="2016" name="Mol. Biol. Evol.">
        <title>Comparative Genomics of Early-Diverging Mushroom-Forming Fungi Provides Insights into the Origins of Lignocellulose Decay Capabilities.</title>
        <authorList>
            <person name="Nagy L.G."/>
            <person name="Riley R."/>
            <person name="Tritt A."/>
            <person name="Adam C."/>
            <person name="Daum C."/>
            <person name="Floudas D."/>
            <person name="Sun H."/>
            <person name="Yadav J.S."/>
            <person name="Pangilinan J."/>
            <person name="Larsson K.H."/>
            <person name="Matsuura K."/>
            <person name="Barry K."/>
            <person name="Labutti K."/>
            <person name="Kuo R."/>
            <person name="Ohm R.A."/>
            <person name="Bhattacharya S.S."/>
            <person name="Shirouzu T."/>
            <person name="Yoshinaga Y."/>
            <person name="Martin F.M."/>
            <person name="Grigoriev I.V."/>
            <person name="Hibbett D.S."/>
        </authorList>
    </citation>
    <scope>NUCLEOTIDE SEQUENCE [LARGE SCALE GENOMIC DNA]</scope>
    <source>
        <strain evidence="3 4">HHB9708</strain>
    </source>
</reference>
<evidence type="ECO:0008006" key="5">
    <source>
        <dbReference type="Google" id="ProtNLM"/>
    </source>
</evidence>
<accession>A0A164UAS8</accession>
<feature type="compositionally biased region" description="Polar residues" evidence="2">
    <location>
        <begin position="1"/>
        <end position="17"/>
    </location>
</feature>
<keyword evidence="4" id="KW-1185">Reference proteome</keyword>
<evidence type="ECO:0000256" key="1">
    <source>
        <dbReference type="SAM" id="Coils"/>
    </source>
</evidence>
<proteinExistence type="predicted"/>
<evidence type="ECO:0000256" key="2">
    <source>
        <dbReference type="SAM" id="MobiDB-lite"/>
    </source>
</evidence>
<feature type="region of interest" description="Disordered" evidence="2">
    <location>
        <begin position="127"/>
        <end position="157"/>
    </location>
</feature>
<dbReference type="STRING" id="1314777.A0A164UAS8"/>
<evidence type="ECO:0000313" key="3">
    <source>
        <dbReference type="EMBL" id="KZS93065.1"/>
    </source>
</evidence>